<reference evidence="1" key="1">
    <citation type="submission" date="2021-02" db="EMBL/GenBank/DDBJ databases">
        <title>PHA producing bacteria isolated from coastal sediment in Guangdong, Shenzhen.</title>
        <authorList>
            <person name="Zheng W."/>
            <person name="Yu S."/>
            <person name="Huang Y."/>
        </authorList>
    </citation>
    <scope>NUCLEOTIDE SEQUENCE</scope>
    <source>
        <strain evidence="1">TN14-10</strain>
    </source>
</reference>
<name>A0A939IIA3_9GAMM</name>
<proteinExistence type="predicted"/>
<gene>
    <name evidence="1" type="ORF">JYP50_07320</name>
</gene>
<organism evidence="1 2">
    <name type="scientific">Parahaliea mediterranea</name>
    <dbReference type="NCBI Taxonomy" id="651086"/>
    <lineage>
        <taxon>Bacteria</taxon>
        <taxon>Pseudomonadati</taxon>
        <taxon>Pseudomonadota</taxon>
        <taxon>Gammaproteobacteria</taxon>
        <taxon>Cellvibrionales</taxon>
        <taxon>Halieaceae</taxon>
        <taxon>Parahaliea</taxon>
    </lineage>
</organism>
<dbReference type="Proteomes" id="UP000664303">
    <property type="component" value="Unassembled WGS sequence"/>
</dbReference>
<evidence type="ECO:0000313" key="1">
    <source>
        <dbReference type="EMBL" id="MBN7796394.1"/>
    </source>
</evidence>
<dbReference type="EMBL" id="JAFKCZ010000005">
    <property type="protein sequence ID" value="MBN7796394.1"/>
    <property type="molecule type" value="Genomic_DNA"/>
</dbReference>
<evidence type="ECO:0000313" key="2">
    <source>
        <dbReference type="Proteomes" id="UP000664303"/>
    </source>
</evidence>
<comment type="caution">
    <text evidence="1">The sequence shown here is derived from an EMBL/GenBank/DDBJ whole genome shotgun (WGS) entry which is preliminary data.</text>
</comment>
<dbReference type="RefSeq" id="WP_206559845.1">
    <property type="nucleotide sequence ID" value="NZ_JAFKCZ010000005.1"/>
</dbReference>
<protein>
    <submittedName>
        <fullName evidence="1">Uncharacterized protein</fullName>
    </submittedName>
</protein>
<sequence>MRQTRLVWLCLVLLASGCGGERSMEFCERHGAEHWQHRAEVTVLDMQLDEVGVLNAVVTIPRGALDWMPAGQVLASAANVVDAGPTCAPQAASVTRDENALLGEYRLQCSGDAPPAGLTVALFQHLDELREVEVTMTTPAVSKHFLVNRRCERALFNVLTQREGM</sequence>
<dbReference type="AlphaFoldDB" id="A0A939IIA3"/>
<keyword evidence="2" id="KW-1185">Reference proteome</keyword>
<accession>A0A939IIA3</accession>
<dbReference type="PROSITE" id="PS51257">
    <property type="entry name" value="PROKAR_LIPOPROTEIN"/>
    <property type="match status" value="1"/>
</dbReference>